<name>A0A9D2DX05_9FIRM</name>
<reference evidence="2" key="2">
    <citation type="submission" date="2021-04" db="EMBL/GenBank/DDBJ databases">
        <authorList>
            <person name="Gilroy R."/>
        </authorList>
    </citation>
    <scope>NUCLEOTIDE SEQUENCE</scope>
    <source>
        <strain evidence="2">CHK33-5263</strain>
    </source>
</reference>
<feature type="transmembrane region" description="Helical" evidence="1">
    <location>
        <begin position="751"/>
        <end position="770"/>
    </location>
</feature>
<organism evidence="2 3">
    <name type="scientific">Candidatus Gallimonas intestinigallinarum</name>
    <dbReference type="NCBI Taxonomy" id="2838604"/>
    <lineage>
        <taxon>Bacteria</taxon>
        <taxon>Bacillati</taxon>
        <taxon>Bacillota</taxon>
        <taxon>Clostridia</taxon>
        <taxon>Candidatus Gallimonas</taxon>
    </lineage>
</organism>
<keyword evidence="1" id="KW-1133">Transmembrane helix</keyword>
<evidence type="ECO:0000313" key="3">
    <source>
        <dbReference type="Proteomes" id="UP000824044"/>
    </source>
</evidence>
<dbReference type="Proteomes" id="UP000824044">
    <property type="component" value="Unassembled WGS sequence"/>
</dbReference>
<evidence type="ECO:0000313" key="2">
    <source>
        <dbReference type="EMBL" id="HIZ24558.1"/>
    </source>
</evidence>
<proteinExistence type="predicted"/>
<reference evidence="2" key="1">
    <citation type="journal article" date="2021" name="PeerJ">
        <title>Extensive microbial diversity within the chicken gut microbiome revealed by metagenomics and culture.</title>
        <authorList>
            <person name="Gilroy R."/>
            <person name="Ravi A."/>
            <person name="Getino M."/>
            <person name="Pursley I."/>
            <person name="Horton D.L."/>
            <person name="Alikhan N.F."/>
            <person name="Baker D."/>
            <person name="Gharbi K."/>
            <person name="Hall N."/>
            <person name="Watson M."/>
            <person name="Adriaenssens E.M."/>
            <person name="Foster-Nyarko E."/>
            <person name="Jarju S."/>
            <person name="Secka A."/>
            <person name="Antonio M."/>
            <person name="Oren A."/>
            <person name="Chaudhuri R.R."/>
            <person name="La Ragione R."/>
            <person name="Hildebrand F."/>
            <person name="Pallen M.J."/>
        </authorList>
    </citation>
    <scope>NUCLEOTIDE SEQUENCE</scope>
    <source>
        <strain evidence="2">CHK33-5263</strain>
    </source>
</reference>
<accession>A0A9D2DX05</accession>
<sequence length="794" mass="86875">MNKVKVHFVAIVSLIAALLITLAAAFGATFTGRMPASAEITPVDYSPSSIFASGGVAGTVGASEGDESYIEFTFRDGGRVYFRRDLAYKWFTADTEADSTLANPGKANYFSMEFTLPSLDFETFTISFESAEESVTEEEKAVNDIVFRMSDTTLQVAIKDADHRDAENDELTWSDLATGETAEISISFAEGVNIGEFAVSITCGGTTVEGALTNIGGNYAEYRSTSSSSPNTPITFSMTMPEDAASDAKVGVYMRSLNGQSFLLEDGKVQDDTAPVLAVSEDVYAFTLGQRYSFTSYEAIDVCRDSVTVTRQYYMAKATENGYEIADESATGTDSAYATLSTSTTFFMPTADNETVTDEYVSVRFSLDDNRKREEADILNEYVYLTWYAADTSAEGGIVQTLTSSDGEDATSQDFIIVTADEKEGPYYVGLTADEETGENVRTEEFESAVADYQTAVNEAAAEAGAGEGAYLNLPSLRGLIASDYADYRNLDFTIYYWHESAEVGSSPSSTSTLDYNGLRFEVAQEGLYTFRIVATDSSGNAMQLYDRNGELVSLSSSNVGYDDDGEDFLVADIPTFTAYIDYDGATIEDPGSQDYGYRDRSYSIDDFEVIALEGYASDYTLYYIDEDRLADDQLTDGQAGFTYEDCVDRAYELFFAENAPYANAVVEINVYNSDVTEDDDEWDDTDNAYHWNPDSSLSFTPQRSGIYLVNLTVTETTGATVSSYMAIEVRNPVDIIPGVSEWLQNNTASVVLFAISGVLLIAIIVLCVIKPSDKKVEEVDIEKLKGKKKSKKD</sequence>
<keyword evidence="1" id="KW-0472">Membrane</keyword>
<comment type="caution">
    <text evidence="2">The sequence shown here is derived from an EMBL/GenBank/DDBJ whole genome shotgun (WGS) entry which is preliminary data.</text>
</comment>
<dbReference type="AlphaFoldDB" id="A0A9D2DX05"/>
<gene>
    <name evidence="2" type="ORF">H9812_03670</name>
</gene>
<evidence type="ECO:0000256" key="1">
    <source>
        <dbReference type="SAM" id="Phobius"/>
    </source>
</evidence>
<dbReference type="InterPro" id="IPR035986">
    <property type="entry name" value="PKD_dom_sf"/>
</dbReference>
<protein>
    <submittedName>
        <fullName evidence="2">Uncharacterized protein</fullName>
    </submittedName>
</protein>
<dbReference type="EMBL" id="DXBS01000072">
    <property type="protein sequence ID" value="HIZ24558.1"/>
    <property type="molecule type" value="Genomic_DNA"/>
</dbReference>
<dbReference type="SUPFAM" id="SSF49299">
    <property type="entry name" value="PKD domain"/>
    <property type="match status" value="1"/>
</dbReference>
<keyword evidence="1" id="KW-0812">Transmembrane</keyword>